<feature type="non-terminal residue" evidence="2">
    <location>
        <position position="1"/>
    </location>
</feature>
<dbReference type="EMBL" id="BARV01027245">
    <property type="protein sequence ID" value="GAI35099.1"/>
    <property type="molecule type" value="Genomic_DNA"/>
</dbReference>
<evidence type="ECO:0000313" key="2">
    <source>
        <dbReference type="EMBL" id="GAI35099.1"/>
    </source>
</evidence>
<dbReference type="InterPro" id="IPR057240">
    <property type="entry name" value="ParB_dimer_C"/>
</dbReference>
<proteinExistence type="predicted"/>
<dbReference type="Pfam" id="PF23552">
    <property type="entry name" value="ParB_C"/>
    <property type="match status" value="1"/>
</dbReference>
<reference evidence="2" key="1">
    <citation type="journal article" date="2014" name="Front. Microbiol.">
        <title>High frequency of phylogenetically diverse reductive dehalogenase-homologous genes in deep subseafloor sedimentary metagenomes.</title>
        <authorList>
            <person name="Kawai M."/>
            <person name="Futagami T."/>
            <person name="Toyoda A."/>
            <person name="Takaki Y."/>
            <person name="Nishi S."/>
            <person name="Hori S."/>
            <person name="Arai W."/>
            <person name="Tsubouchi T."/>
            <person name="Morono Y."/>
            <person name="Uchiyama I."/>
            <person name="Ito T."/>
            <person name="Fujiyama A."/>
            <person name="Inagaki F."/>
            <person name="Takami H."/>
        </authorList>
    </citation>
    <scope>NUCLEOTIDE SEQUENCE</scope>
    <source>
        <strain evidence="2">Expedition CK06-06</strain>
    </source>
</reference>
<gene>
    <name evidence="2" type="ORF">S06H3_43874</name>
</gene>
<name>X1PVW4_9ZZZZ</name>
<organism evidence="2">
    <name type="scientific">marine sediment metagenome</name>
    <dbReference type="NCBI Taxonomy" id="412755"/>
    <lineage>
        <taxon>unclassified sequences</taxon>
        <taxon>metagenomes</taxon>
        <taxon>ecological metagenomes</taxon>
    </lineage>
</organism>
<feature type="domain" description="ParB C-terminal dimerisation" evidence="1">
    <location>
        <begin position="19"/>
        <end position="65"/>
    </location>
</feature>
<sequence>DKVREVAVKKHSRKMRNTNPEILKKEQILSEVLGTKVKIKKSKSGGQVIIECYSDEELNSIITNLTSKQ</sequence>
<comment type="caution">
    <text evidence="2">The sequence shown here is derived from an EMBL/GenBank/DDBJ whole genome shotgun (WGS) entry which is preliminary data.</text>
</comment>
<dbReference type="AlphaFoldDB" id="X1PVW4"/>
<accession>X1PVW4</accession>
<evidence type="ECO:0000259" key="1">
    <source>
        <dbReference type="Pfam" id="PF23552"/>
    </source>
</evidence>
<protein>
    <recommendedName>
        <fullName evidence="1">ParB C-terminal dimerisation domain-containing protein</fullName>
    </recommendedName>
</protein>